<feature type="compositionally biased region" description="Low complexity" evidence="1">
    <location>
        <begin position="545"/>
        <end position="556"/>
    </location>
</feature>
<dbReference type="PANTHER" id="PTHR14917">
    <property type="entry name" value="SPERMATOGENESIS-ASSOCIATED PROTEIN 7"/>
    <property type="match status" value="1"/>
</dbReference>
<dbReference type="InterPro" id="IPR029357">
    <property type="entry name" value="SPATA7"/>
</dbReference>
<proteinExistence type="predicted"/>
<dbReference type="Ensembl" id="ENSGWIT00000049899.1">
    <property type="protein sequence ID" value="ENSGWIP00000046088.1"/>
    <property type="gene ID" value="ENSGWIG00000022787.1"/>
</dbReference>
<evidence type="ECO:0000313" key="3">
    <source>
        <dbReference type="Proteomes" id="UP000694680"/>
    </source>
</evidence>
<gene>
    <name evidence="2" type="primary">spata7</name>
</gene>
<dbReference type="GO" id="GO:0005930">
    <property type="term" value="C:axoneme"/>
    <property type="evidence" value="ECO:0007669"/>
    <property type="project" value="TreeGrafter"/>
</dbReference>
<dbReference type="Proteomes" id="UP000694680">
    <property type="component" value="Chromosome 22"/>
</dbReference>
<feature type="compositionally biased region" description="Basic and acidic residues" evidence="1">
    <location>
        <begin position="560"/>
        <end position="586"/>
    </location>
</feature>
<dbReference type="GO" id="GO:0036064">
    <property type="term" value="C:ciliary basal body"/>
    <property type="evidence" value="ECO:0007669"/>
    <property type="project" value="TreeGrafter"/>
</dbReference>
<evidence type="ECO:0000256" key="1">
    <source>
        <dbReference type="SAM" id="MobiDB-lite"/>
    </source>
</evidence>
<sequence length="623" mass="69913">MVSAFCPQSSSKLTQPKIKDRRVCNYKTPKGSVSSGLGFSSDVRKRSLKVNPFWPQYSSKVTEPIIQNDMMFHYKRIITAKSAIDTSVPESYVCFVKNKDRIKQNQQRRSRPQSAVSRSQKSRRASCSSAQTNSSVCDADGPDVCLRSSVVSSPRVTTTFHSNEPVYSSPKTNAKRTHPASGKKQGSTEASSQRRKSACSLRASEDQNMYKTFQVPEQTTCSGDLLQKHSHLFTPDQPFTPKLLKSEKSSSLSNYRYYRAPPRTKSKECEQVLDESSQDLTTDHEGSQAELSETFLSSSSQQSRNTNSQDRDFFNDPERASPDDSKASEMGTRSVSAEEEIEYLQFISAVTEDILSRGHISDRYSSLLFTINYSFSLFKMYSSVFSSLGSSNKSSNGIWTTICTTLMRLVCNFHHETNLCFGFFYNCNSYFQVKVRHLLEVLRQDFDQPTNFYSNEELDKEEDNHLDSLALHLQPGEGQSKAKANNDLFFNGSQEIYQDPSGYGEPQQSSTPSGSPERITSPKIFEREHKEDIISGGSAPSLLNDTDTTGPSDDPTNCFNDEKHEDTNVTLHEEDQADTHSDEQPKELEDLTLTLSHSLLVSCDRETALESTDTVPSSSDDEF</sequence>
<evidence type="ECO:0000313" key="2">
    <source>
        <dbReference type="Ensembl" id="ENSGWIP00000046088.1"/>
    </source>
</evidence>
<feature type="region of interest" description="Disordered" evidence="1">
    <location>
        <begin position="254"/>
        <end position="334"/>
    </location>
</feature>
<feature type="region of interest" description="Disordered" evidence="1">
    <location>
        <begin position="532"/>
        <end position="586"/>
    </location>
</feature>
<organism evidence="2 3">
    <name type="scientific">Gouania willdenowi</name>
    <name type="common">Blunt-snouted clingfish</name>
    <name type="synonym">Lepadogaster willdenowi</name>
    <dbReference type="NCBI Taxonomy" id="441366"/>
    <lineage>
        <taxon>Eukaryota</taxon>
        <taxon>Metazoa</taxon>
        <taxon>Chordata</taxon>
        <taxon>Craniata</taxon>
        <taxon>Vertebrata</taxon>
        <taxon>Euteleostomi</taxon>
        <taxon>Actinopterygii</taxon>
        <taxon>Neopterygii</taxon>
        <taxon>Teleostei</taxon>
        <taxon>Neoteleostei</taxon>
        <taxon>Acanthomorphata</taxon>
        <taxon>Ovalentaria</taxon>
        <taxon>Blenniimorphae</taxon>
        <taxon>Blenniiformes</taxon>
        <taxon>Gobiesocoidei</taxon>
        <taxon>Gobiesocidae</taxon>
        <taxon>Gobiesocinae</taxon>
        <taxon>Gouania</taxon>
    </lineage>
</organism>
<protein>
    <submittedName>
        <fullName evidence="2">Uncharacterized protein</fullName>
    </submittedName>
</protein>
<reference evidence="2" key="2">
    <citation type="submission" date="2025-08" db="UniProtKB">
        <authorList>
            <consortium name="Ensembl"/>
        </authorList>
    </citation>
    <scope>IDENTIFICATION</scope>
</reference>
<feature type="region of interest" description="Disordered" evidence="1">
    <location>
        <begin position="102"/>
        <end position="137"/>
    </location>
</feature>
<dbReference type="Pfam" id="PF15244">
    <property type="entry name" value="HSD3"/>
    <property type="match status" value="1"/>
</dbReference>
<dbReference type="GO" id="GO:0000226">
    <property type="term" value="P:microtubule cytoskeleton organization"/>
    <property type="evidence" value="ECO:0007669"/>
    <property type="project" value="TreeGrafter"/>
</dbReference>
<feature type="compositionally biased region" description="Polar residues" evidence="1">
    <location>
        <begin position="160"/>
        <end position="172"/>
    </location>
</feature>
<keyword evidence="3" id="KW-1185">Reference proteome</keyword>
<feature type="region of interest" description="Disordered" evidence="1">
    <location>
        <begin position="156"/>
        <end position="203"/>
    </location>
</feature>
<dbReference type="AlphaFoldDB" id="A0A8C5HM02"/>
<feature type="compositionally biased region" description="Basic and acidic residues" evidence="1">
    <location>
        <begin position="309"/>
        <end position="327"/>
    </location>
</feature>
<reference evidence="2" key="1">
    <citation type="submission" date="2020-06" db="EMBL/GenBank/DDBJ databases">
        <authorList>
            <consortium name="Wellcome Sanger Institute Data Sharing"/>
        </authorList>
    </citation>
    <scope>NUCLEOTIDE SEQUENCE [LARGE SCALE GENOMIC DNA]</scope>
</reference>
<accession>A0A8C5HM02</accession>
<dbReference type="PANTHER" id="PTHR14917:SF4">
    <property type="entry name" value="SPERMATOGENESIS-ASSOCIATED 7"/>
    <property type="match status" value="1"/>
</dbReference>
<name>A0A8C5HM02_GOUWI</name>
<reference evidence="2" key="3">
    <citation type="submission" date="2025-09" db="UniProtKB">
        <authorList>
            <consortium name="Ensembl"/>
        </authorList>
    </citation>
    <scope>IDENTIFICATION</scope>
</reference>
<feature type="compositionally biased region" description="Polar residues" evidence="1">
    <location>
        <begin position="112"/>
        <end position="136"/>
    </location>
</feature>
<feature type="compositionally biased region" description="Low complexity" evidence="1">
    <location>
        <begin position="290"/>
        <end position="308"/>
    </location>
</feature>
<feature type="region of interest" description="Disordered" evidence="1">
    <location>
        <begin position="494"/>
        <end position="519"/>
    </location>
</feature>